<evidence type="ECO:0008006" key="4">
    <source>
        <dbReference type="Google" id="ProtNLM"/>
    </source>
</evidence>
<evidence type="ECO:0000313" key="2">
    <source>
        <dbReference type="EMBL" id="SDG43148.1"/>
    </source>
</evidence>
<evidence type="ECO:0000313" key="3">
    <source>
        <dbReference type="Proteomes" id="UP000198641"/>
    </source>
</evidence>
<proteinExistence type="predicted"/>
<dbReference type="EMBL" id="FNCI01000013">
    <property type="protein sequence ID" value="SDG43148.1"/>
    <property type="molecule type" value="Genomic_DNA"/>
</dbReference>
<dbReference type="STRING" id="284577.SAMN05216571_11339"/>
<dbReference type="Proteomes" id="UP000198641">
    <property type="component" value="Unassembled WGS sequence"/>
</dbReference>
<keyword evidence="1" id="KW-0812">Transmembrane</keyword>
<dbReference type="OrthoDB" id="5569385at2"/>
<name>A0A1G7U6Z3_9GAMM</name>
<reference evidence="2 3" key="1">
    <citation type="submission" date="2016-10" db="EMBL/GenBank/DDBJ databases">
        <authorList>
            <person name="de Groot N.N."/>
        </authorList>
    </citation>
    <scope>NUCLEOTIDE SEQUENCE [LARGE SCALE GENOMIC DNA]</scope>
    <source>
        <strain evidence="2 3">BH539</strain>
    </source>
</reference>
<accession>A0A1G7U6Z3</accession>
<evidence type="ECO:0000256" key="1">
    <source>
        <dbReference type="SAM" id="Phobius"/>
    </source>
</evidence>
<dbReference type="RefSeq" id="WP_092527681.1">
    <property type="nucleotide sequence ID" value="NZ_FNCI01000013.1"/>
</dbReference>
<gene>
    <name evidence="2" type="ORF">SAMN05216571_11339</name>
</gene>
<keyword evidence="1" id="KW-0472">Membrane</keyword>
<keyword evidence="1" id="KW-1133">Transmembrane helix</keyword>
<sequence>MAALLFHLRDVPEEEAQEVRALLAEHGLEVYETEAGRWKLSVPALWLVDESRLEEARGLIDAYQQSLYERVHREYAEAQQRGEAPSIWDRVRQHPTGVLVTLIALGLLLGLSLLPFFLTF</sequence>
<dbReference type="InterPro" id="IPR046162">
    <property type="entry name" value="DUF6164"/>
</dbReference>
<dbReference type="Pfam" id="PF19661">
    <property type="entry name" value="DUF6164"/>
    <property type="match status" value="1"/>
</dbReference>
<organism evidence="2 3">
    <name type="scientific">Onishia taeanensis</name>
    <dbReference type="NCBI Taxonomy" id="284577"/>
    <lineage>
        <taxon>Bacteria</taxon>
        <taxon>Pseudomonadati</taxon>
        <taxon>Pseudomonadota</taxon>
        <taxon>Gammaproteobacteria</taxon>
        <taxon>Oceanospirillales</taxon>
        <taxon>Halomonadaceae</taxon>
        <taxon>Onishia</taxon>
    </lineage>
</organism>
<feature type="transmembrane region" description="Helical" evidence="1">
    <location>
        <begin position="98"/>
        <end position="118"/>
    </location>
</feature>
<protein>
    <recommendedName>
        <fullName evidence="4">Signal transducing protein</fullName>
    </recommendedName>
</protein>
<keyword evidence="3" id="KW-1185">Reference proteome</keyword>
<dbReference type="AlphaFoldDB" id="A0A1G7U6Z3"/>